<dbReference type="RefSeq" id="WP_155609914.1">
    <property type="nucleotide sequence ID" value="NZ_WNZW01000001.1"/>
</dbReference>
<accession>A0A7X2YYX9</accession>
<evidence type="ECO:0000256" key="1">
    <source>
        <dbReference type="ARBA" id="ARBA00000213"/>
    </source>
</evidence>
<dbReference type="InterPro" id="IPR023405">
    <property type="entry name" value="Topo_IA_core_domain"/>
</dbReference>
<dbReference type="SMART" id="SM00493">
    <property type="entry name" value="TOPRIM"/>
    <property type="match status" value="1"/>
</dbReference>
<keyword evidence="7" id="KW-0238">DNA-binding</keyword>
<dbReference type="InterPro" id="IPR000380">
    <property type="entry name" value="Topo_IA"/>
</dbReference>
<evidence type="ECO:0000259" key="14">
    <source>
        <dbReference type="PROSITE" id="PS52039"/>
    </source>
</evidence>
<comment type="similarity">
    <text evidence="2">Belongs to the type IA topoisomerase family.</text>
</comment>
<dbReference type="PROSITE" id="PS50880">
    <property type="entry name" value="TOPRIM"/>
    <property type="match status" value="1"/>
</dbReference>
<keyword evidence="8 15" id="KW-0413">Isomerase</keyword>
<dbReference type="InterPro" id="IPR013825">
    <property type="entry name" value="Topo_IA_cen_sub2"/>
</dbReference>
<dbReference type="InterPro" id="IPR005738">
    <property type="entry name" value="TopoIII"/>
</dbReference>
<dbReference type="PANTHER" id="PTHR11390:SF21">
    <property type="entry name" value="DNA TOPOISOMERASE 3-ALPHA"/>
    <property type="match status" value="1"/>
</dbReference>
<protein>
    <recommendedName>
        <fullName evidence="3">DNA topoisomerase</fullName>
        <ecNumber evidence="3">5.6.2.1</ecNumber>
    </recommendedName>
    <alternativeName>
        <fullName evidence="12">Omega-protein</fullName>
    </alternativeName>
    <alternativeName>
        <fullName evidence="11">Relaxing enzyme</fullName>
    </alternativeName>
    <alternativeName>
        <fullName evidence="9">Swivelase</fullName>
    </alternativeName>
    <alternativeName>
        <fullName evidence="10">Untwisting enzyme</fullName>
    </alternativeName>
</protein>
<comment type="catalytic activity">
    <reaction evidence="1">
        <text>ATP-independent breakage of single-stranded DNA, followed by passage and rejoining.</text>
        <dbReference type="EC" id="5.6.2.1"/>
    </reaction>
</comment>
<evidence type="ECO:0000256" key="11">
    <source>
        <dbReference type="ARBA" id="ARBA00032235"/>
    </source>
</evidence>
<dbReference type="GO" id="GO:0003917">
    <property type="term" value="F:DNA topoisomerase type I (single strand cut, ATP-independent) activity"/>
    <property type="evidence" value="ECO:0007669"/>
    <property type="project" value="UniProtKB-EC"/>
</dbReference>
<dbReference type="Proteomes" id="UP000447876">
    <property type="component" value="Unassembled WGS sequence"/>
</dbReference>
<evidence type="ECO:0000313" key="16">
    <source>
        <dbReference type="Proteomes" id="UP000447876"/>
    </source>
</evidence>
<dbReference type="PANTHER" id="PTHR11390">
    <property type="entry name" value="PROKARYOTIC DNA TOPOISOMERASE"/>
    <property type="match status" value="1"/>
</dbReference>
<dbReference type="NCBIfam" id="TIGR01056">
    <property type="entry name" value="topB"/>
    <property type="match status" value="1"/>
</dbReference>
<dbReference type="GO" id="GO:0046872">
    <property type="term" value="F:metal ion binding"/>
    <property type="evidence" value="ECO:0007669"/>
    <property type="project" value="UniProtKB-KW"/>
</dbReference>
<dbReference type="NCBIfam" id="NF005829">
    <property type="entry name" value="PRK07726.1"/>
    <property type="match status" value="1"/>
</dbReference>
<dbReference type="EC" id="5.6.2.1" evidence="3"/>
<sequence length="710" mass="80102">MKTLVLAEKPSVAREIARVMGCRDKHKSYLEGPKYVVTWALGHLVGLAEPEDYDAKYRTWALEDLPILPDKMKLKVLRESSHQFKAVQQLMRRQDIQSLIIATDAAREGELLARWIMDMAKWNKPFQRLWISSQTDKAIKEGFASLKPGNQYDRLYQSARCRAEADWMIGLNVTRALTTKFGSPLSAGRVQTPTLGMIMQREREILSFRSEEYSTLRADLGSFEAVWRGANNDSRIFDPEKVKQLQGKLDGRSGKIVKLKKSEKNVPHPLAYDLTELQRDANRLLGFSAKQTSNVLQRLYEQHKLVTYPRTDSRYLTSDMKDTLKERLTSVAVGPYAPLARALLRKPLPLSKRIIDDSKVTDHHAIIPTEQTVLLNTLSTEERKLYDLIVRRFISLFYPAARFDQVAVTLEVAGETLHAKGTTMKDSGWRAVYDGQAVDEDEEDEDSLEGSGTLLPELKEGESVTVKRCRIQGGRTLPPKRYSEAALLTQMEKHGLGTPATRADIIEKLVSSDTIERQGNLLHPTGKGKQLIELAPGDLRSPDLTAKWEAELERIARGQGKPGPFLEGIREMAQGLVSGVKNSEATYKPHNVSNSHCPDCGTRLLEKKTGRGLMLVCPSEDCGYRRSGEKRLSNRRCPQCHKKMEMKEGKAGRYVQCLPCGITETLGNNDPRRMNKREEKRLVSQYTKKQESIGSNLGELLKAAMENKNK</sequence>
<gene>
    <name evidence="15" type="primary">topB</name>
    <name evidence="15" type="ORF">GNP95_06100</name>
</gene>
<dbReference type="Gene3D" id="1.10.290.10">
    <property type="entry name" value="Topoisomerase I, domain 4"/>
    <property type="match status" value="1"/>
</dbReference>
<dbReference type="SUPFAM" id="SSF56712">
    <property type="entry name" value="Prokaryotic type I DNA topoisomerase"/>
    <property type="match status" value="1"/>
</dbReference>
<keyword evidence="6" id="KW-0799">Topoisomerase</keyword>
<dbReference type="OrthoDB" id="9803554at2"/>
<dbReference type="GO" id="GO:0006281">
    <property type="term" value="P:DNA repair"/>
    <property type="evidence" value="ECO:0007669"/>
    <property type="project" value="TreeGrafter"/>
</dbReference>
<feature type="domain" description="Topo IA-type catalytic" evidence="14">
    <location>
        <begin position="152"/>
        <end position="577"/>
    </location>
</feature>
<feature type="domain" description="Toprim" evidence="13">
    <location>
        <begin position="2"/>
        <end position="133"/>
    </location>
</feature>
<keyword evidence="4" id="KW-0479">Metal-binding</keyword>
<evidence type="ECO:0000256" key="4">
    <source>
        <dbReference type="ARBA" id="ARBA00022723"/>
    </source>
</evidence>
<evidence type="ECO:0000256" key="6">
    <source>
        <dbReference type="ARBA" id="ARBA00023029"/>
    </source>
</evidence>
<dbReference type="PROSITE" id="PS52039">
    <property type="entry name" value="TOPO_IA_2"/>
    <property type="match status" value="1"/>
</dbReference>
<dbReference type="PRINTS" id="PR00417">
    <property type="entry name" value="PRTPISMRASEI"/>
</dbReference>
<dbReference type="Pfam" id="PF01131">
    <property type="entry name" value="Topoisom_bac"/>
    <property type="match status" value="1"/>
</dbReference>
<evidence type="ECO:0000256" key="2">
    <source>
        <dbReference type="ARBA" id="ARBA00009446"/>
    </source>
</evidence>
<evidence type="ECO:0000259" key="13">
    <source>
        <dbReference type="PROSITE" id="PS50880"/>
    </source>
</evidence>
<proteinExistence type="inferred from homology"/>
<evidence type="ECO:0000256" key="10">
    <source>
        <dbReference type="ARBA" id="ARBA00031985"/>
    </source>
</evidence>
<dbReference type="SMART" id="SM00436">
    <property type="entry name" value="TOP1Bc"/>
    <property type="match status" value="1"/>
</dbReference>
<dbReference type="InterPro" id="IPR013826">
    <property type="entry name" value="Topo_IA_cen_sub3"/>
</dbReference>
<dbReference type="Gene3D" id="1.10.460.10">
    <property type="entry name" value="Topoisomerase I, domain 2"/>
    <property type="match status" value="1"/>
</dbReference>
<dbReference type="InterPro" id="IPR013497">
    <property type="entry name" value="Topo_IA_cen"/>
</dbReference>
<dbReference type="InterPro" id="IPR023406">
    <property type="entry name" value="Topo_IA_AS"/>
</dbReference>
<evidence type="ECO:0000256" key="7">
    <source>
        <dbReference type="ARBA" id="ARBA00023125"/>
    </source>
</evidence>
<evidence type="ECO:0000256" key="3">
    <source>
        <dbReference type="ARBA" id="ARBA00012891"/>
    </source>
</evidence>
<dbReference type="GO" id="GO:0043597">
    <property type="term" value="C:cytoplasmic replication fork"/>
    <property type="evidence" value="ECO:0007669"/>
    <property type="project" value="TreeGrafter"/>
</dbReference>
<comment type="caution">
    <text evidence="15">The sequence shown here is derived from an EMBL/GenBank/DDBJ whole genome shotgun (WGS) entry which is preliminary data.</text>
</comment>
<dbReference type="GO" id="GO:0003677">
    <property type="term" value="F:DNA binding"/>
    <property type="evidence" value="ECO:0007669"/>
    <property type="project" value="UniProtKB-KW"/>
</dbReference>
<dbReference type="Gene3D" id="2.70.20.10">
    <property type="entry name" value="Topoisomerase I, domain 3"/>
    <property type="match status" value="1"/>
</dbReference>
<reference evidence="15 16" key="1">
    <citation type="submission" date="2019-11" db="EMBL/GenBank/DDBJ databases">
        <title>Draft genome sequences of five Paenibacillus species of dairy origin.</title>
        <authorList>
            <person name="Olajide A.M."/>
            <person name="Chen S."/>
            <person name="Lapointe G."/>
        </authorList>
    </citation>
    <scope>NUCLEOTIDE SEQUENCE [LARGE SCALE GENOMIC DNA]</scope>
    <source>
        <strain evidence="15 16">12CR55</strain>
    </source>
</reference>
<dbReference type="Pfam" id="PF01751">
    <property type="entry name" value="Toprim"/>
    <property type="match status" value="1"/>
</dbReference>
<dbReference type="InterPro" id="IPR006171">
    <property type="entry name" value="TOPRIM_dom"/>
</dbReference>
<dbReference type="InterPro" id="IPR034144">
    <property type="entry name" value="TOPRIM_TopoIII"/>
</dbReference>
<dbReference type="GO" id="GO:0006310">
    <property type="term" value="P:DNA recombination"/>
    <property type="evidence" value="ECO:0007669"/>
    <property type="project" value="TreeGrafter"/>
</dbReference>
<dbReference type="SMART" id="SM00437">
    <property type="entry name" value="TOP1Ac"/>
    <property type="match status" value="1"/>
</dbReference>
<evidence type="ECO:0000256" key="9">
    <source>
        <dbReference type="ARBA" id="ARBA00030003"/>
    </source>
</evidence>
<keyword evidence="5" id="KW-0460">Magnesium</keyword>
<dbReference type="InterPro" id="IPR013824">
    <property type="entry name" value="Topo_IA_cen_sub1"/>
</dbReference>
<dbReference type="InterPro" id="IPR003602">
    <property type="entry name" value="Topo_IA_DNA-bd_dom"/>
</dbReference>
<evidence type="ECO:0000313" key="15">
    <source>
        <dbReference type="EMBL" id="MUG44566.1"/>
    </source>
</evidence>
<dbReference type="Gene3D" id="3.40.50.140">
    <property type="match status" value="1"/>
</dbReference>
<dbReference type="GO" id="GO:0006265">
    <property type="term" value="P:DNA topological change"/>
    <property type="evidence" value="ECO:0007669"/>
    <property type="project" value="InterPro"/>
</dbReference>
<organism evidence="15 16">
    <name type="scientific">Paenibacillus woosongensis</name>
    <dbReference type="NCBI Taxonomy" id="307580"/>
    <lineage>
        <taxon>Bacteria</taxon>
        <taxon>Bacillati</taxon>
        <taxon>Bacillota</taxon>
        <taxon>Bacilli</taxon>
        <taxon>Bacillales</taxon>
        <taxon>Paenibacillaceae</taxon>
        <taxon>Paenibacillus</taxon>
    </lineage>
</organism>
<evidence type="ECO:0000256" key="5">
    <source>
        <dbReference type="ARBA" id="ARBA00022842"/>
    </source>
</evidence>
<dbReference type="PROSITE" id="PS00396">
    <property type="entry name" value="TOPO_IA_1"/>
    <property type="match status" value="1"/>
</dbReference>
<dbReference type="EMBL" id="WNZW01000001">
    <property type="protein sequence ID" value="MUG44566.1"/>
    <property type="molecule type" value="Genomic_DNA"/>
</dbReference>
<dbReference type="InterPro" id="IPR003601">
    <property type="entry name" value="Topo_IA_2"/>
</dbReference>
<dbReference type="CDD" id="cd03362">
    <property type="entry name" value="TOPRIM_TopoIA_TopoIII"/>
    <property type="match status" value="1"/>
</dbReference>
<evidence type="ECO:0000256" key="8">
    <source>
        <dbReference type="ARBA" id="ARBA00023235"/>
    </source>
</evidence>
<dbReference type="CDD" id="cd00186">
    <property type="entry name" value="TOP1Ac"/>
    <property type="match status" value="1"/>
</dbReference>
<evidence type="ECO:0000256" key="12">
    <source>
        <dbReference type="ARBA" id="ARBA00032877"/>
    </source>
</evidence>
<name>A0A7X2YYX9_9BACL</name>
<dbReference type="AlphaFoldDB" id="A0A7X2YYX9"/>